<evidence type="ECO:0008006" key="2">
    <source>
        <dbReference type="Google" id="ProtNLM"/>
    </source>
</evidence>
<proteinExistence type="predicted"/>
<reference evidence="1" key="1">
    <citation type="submission" date="2016-04" db="EMBL/GenBank/DDBJ databases">
        <title>Fast-growing isolate from the root nodules of Vavilovia formosa.</title>
        <authorList>
            <person name="Kimeklis A."/>
            <person name="Safronova V."/>
            <person name="Belimov A."/>
            <person name="Andronov E."/>
        </authorList>
    </citation>
    <scope>NUCLEOTIDE SEQUENCE [LARGE SCALE GENOMIC DNA]</scope>
    <source>
        <strain evidence="1">Vaf-46</strain>
    </source>
</reference>
<comment type="caution">
    <text evidence="1">The sequence shown here is derived from an EMBL/GenBank/DDBJ whole genome shotgun (WGS) entry which is preliminary data.</text>
</comment>
<dbReference type="Pfam" id="PF04339">
    <property type="entry name" value="FemAB_like"/>
    <property type="match status" value="1"/>
</dbReference>
<evidence type="ECO:0000313" key="1">
    <source>
        <dbReference type="EMBL" id="OAP89615.1"/>
    </source>
</evidence>
<dbReference type="EMBL" id="LWBS01000431">
    <property type="protein sequence ID" value="OAP89615.1"/>
    <property type="molecule type" value="Genomic_DNA"/>
</dbReference>
<name>A0A179BE66_RHILE</name>
<protein>
    <recommendedName>
        <fullName evidence="2">GNAT family N-acetyltransferase</fullName>
    </recommendedName>
</protein>
<dbReference type="Gene3D" id="3.40.630.30">
    <property type="match status" value="1"/>
</dbReference>
<organism evidence="1">
    <name type="scientific">Rhizobium leguminosarum</name>
    <dbReference type="NCBI Taxonomy" id="384"/>
    <lineage>
        <taxon>Bacteria</taxon>
        <taxon>Pseudomonadati</taxon>
        <taxon>Pseudomonadota</taxon>
        <taxon>Alphaproteobacteria</taxon>
        <taxon>Hyphomicrobiales</taxon>
        <taxon>Rhizobiaceae</taxon>
        <taxon>Rhizobium/Agrobacterium group</taxon>
        <taxon>Rhizobium</taxon>
    </lineage>
</organism>
<accession>A0A179BE66</accession>
<dbReference type="InterPro" id="IPR016181">
    <property type="entry name" value="Acyl_CoA_acyltransferase"/>
</dbReference>
<dbReference type="SUPFAM" id="SSF55729">
    <property type="entry name" value="Acyl-CoA N-acyltransferases (Nat)"/>
    <property type="match status" value="1"/>
</dbReference>
<dbReference type="AlphaFoldDB" id="A0A179BE66"/>
<dbReference type="InterPro" id="IPR007434">
    <property type="entry name" value="FemAB-like"/>
</dbReference>
<sequence length="381" mass="43315">MLKLAYRQFPAEDGEPVAQVYDTIRAIGREAWNACYRGQVEDYDCLLAIEDAGIGEFDWRYITIVENGRISAAMPAFLCPYPLDTTLEEGVPRRLIRRVRQHVSGFLVLRLACLGSPCTENGVIGFHAEVPEERREALLGELLDAFESLAAQEGCALMGIKDIPAPVALEFGAVFSERRYAAIGGLPSAWLAIDFRTIDEYMARLSAGTRKDMRRKMKSFDAVRVEIRTDVGDVLTRIMALYHDTRNRSEWQFEELTPAYFEGILTHMSGRSFCVLYFVGDELLAANLIVHDDRVAIDKFFCMDGEQGRPYNLYFLSWFTNLRYCLDSGLSRYQSGQAYYENKVRLGSQLTANTIFFRHRNPVLQTLLRLISPLFSAEQAK</sequence>
<gene>
    <name evidence="1" type="ORF">A4U53_31895</name>
</gene>